<dbReference type="GO" id="GO:0020037">
    <property type="term" value="F:heme binding"/>
    <property type="evidence" value="ECO:0007669"/>
    <property type="project" value="InterPro"/>
</dbReference>
<feature type="region of interest" description="Disordered" evidence="1">
    <location>
        <begin position="416"/>
        <end position="442"/>
    </location>
</feature>
<dbReference type="InterPro" id="IPR011444">
    <property type="entry name" value="DUF1549"/>
</dbReference>
<dbReference type="PANTHER" id="PTHR35889">
    <property type="entry name" value="CYCLOINULO-OLIGOSACCHARIDE FRUCTANOTRANSFERASE-RELATED"/>
    <property type="match status" value="1"/>
</dbReference>
<dbReference type="InterPro" id="IPR022655">
    <property type="entry name" value="DUF1553"/>
</dbReference>
<dbReference type="PANTHER" id="PTHR35889:SF3">
    <property type="entry name" value="F-BOX DOMAIN-CONTAINING PROTEIN"/>
    <property type="match status" value="1"/>
</dbReference>
<organism evidence="6 7">
    <name type="scientific">Caulifigura coniformis</name>
    <dbReference type="NCBI Taxonomy" id="2527983"/>
    <lineage>
        <taxon>Bacteria</taxon>
        <taxon>Pseudomonadati</taxon>
        <taxon>Planctomycetota</taxon>
        <taxon>Planctomycetia</taxon>
        <taxon>Planctomycetales</taxon>
        <taxon>Planctomycetaceae</taxon>
        <taxon>Caulifigura</taxon>
    </lineage>
</organism>
<dbReference type="Pfam" id="PF07635">
    <property type="entry name" value="PSCyt1"/>
    <property type="match status" value="1"/>
</dbReference>
<evidence type="ECO:0000259" key="4">
    <source>
        <dbReference type="Pfam" id="PF07587"/>
    </source>
</evidence>
<feature type="chain" id="PRO_5022241529" evidence="2">
    <location>
        <begin position="22"/>
        <end position="829"/>
    </location>
</feature>
<evidence type="ECO:0000313" key="6">
    <source>
        <dbReference type="EMBL" id="QDT54021.1"/>
    </source>
</evidence>
<dbReference type="GO" id="GO:0009055">
    <property type="term" value="F:electron transfer activity"/>
    <property type="evidence" value="ECO:0007669"/>
    <property type="project" value="InterPro"/>
</dbReference>
<reference evidence="6 7" key="1">
    <citation type="submission" date="2019-02" db="EMBL/GenBank/DDBJ databases">
        <title>Deep-cultivation of Planctomycetes and their phenomic and genomic characterization uncovers novel biology.</title>
        <authorList>
            <person name="Wiegand S."/>
            <person name="Jogler M."/>
            <person name="Boedeker C."/>
            <person name="Pinto D."/>
            <person name="Vollmers J."/>
            <person name="Rivas-Marin E."/>
            <person name="Kohn T."/>
            <person name="Peeters S.H."/>
            <person name="Heuer A."/>
            <person name="Rast P."/>
            <person name="Oberbeckmann S."/>
            <person name="Bunk B."/>
            <person name="Jeske O."/>
            <person name="Meyerdierks A."/>
            <person name="Storesund J.E."/>
            <person name="Kallscheuer N."/>
            <person name="Luecker S."/>
            <person name="Lage O.M."/>
            <person name="Pohl T."/>
            <person name="Merkel B.J."/>
            <person name="Hornburger P."/>
            <person name="Mueller R.-W."/>
            <person name="Bruemmer F."/>
            <person name="Labrenz M."/>
            <person name="Spormann A.M."/>
            <person name="Op den Camp H."/>
            <person name="Overmann J."/>
            <person name="Amann R."/>
            <person name="Jetten M.S.M."/>
            <person name="Mascher T."/>
            <person name="Medema M.H."/>
            <person name="Devos D.P."/>
            <person name="Kaster A.-K."/>
            <person name="Ovreas L."/>
            <person name="Rohde M."/>
            <person name="Galperin M.Y."/>
            <person name="Jogler C."/>
        </authorList>
    </citation>
    <scope>NUCLEOTIDE SEQUENCE [LARGE SCALE GENOMIC DNA]</scope>
    <source>
        <strain evidence="6 7">Pan44</strain>
    </source>
</reference>
<dbReference type="SUPFAM" id="SSF46626">
    <property type="entry name" value="Cytochrome c"/>
    <property type="match status" value="1"/>
</dbReference>
<keyword evidence="2" id="KW-0732">Signal</keyword>
<feature type="signal peptide" evidence="2">
    <location>
        <begin position="1"/>
        <end position="21"/>
    </location>
</feature>
<dbReference type="RefSeq" id="WP_145029711.1">
    <property type="nucleotide sequence ID" value="NZ_CP036271.1"/>
</dbReference>
<accession>A0A517SD21</accession>
<name>A0A517SD21_9PLAN</name>
<dbReference type="InterPro" id="IPR011429">
    <property type="entry name" value="Cyt_c_Planctomycete-type"/>
</dbReference>
<gene>
    <name evidence="6" type="ORF">Pan44_20480</name>
</gene>
<dbReference type="InterPro" id="IPR036909">
    <property type="entry name" value="Cyt_c-like_dom_sf"/>
</dbReference>
<evidence type="ECO:0000259" key="5">
    <source>
        <dbReference type="Pfam" id="PF07635"/>
    </source>
</evidence>
<keyword evidence="7" id="KW-1185">Reference proteome</keyword>
<protein>
    <submittedName>
        <fullName evidence="6">Planctomycete cytochrome C</fullName>
    </submittedName>
</protein>
<proteinExistence type="predicted"/>
<sequence length="829" mass="93501" precursor="true">MRPSLSVIAAFLALAPVALSAADKPIDFNRDVRPILSDKCFHCHGPDAHSREAELRLDVEADAKRDRDGSFVINSAKPEASLLIERIVSTDDDRMPPPELDKQLTPAEIAILKRWVAEGAVYKQAWAYEKPARHEAPAVKDQAWSTHWIDRFVLARLEEEGLTPAPDTDRVTLIRRLTFDLTGLPPTPAEVEAFVNDPAYDALEKLVDRLLASDECGERLAAYWLDLVRFADTVGYHGDQDHNASLYRDYVIDAFIANMPFDRFSREQLAGDYLDNQTDDQKIATAYNRLLQTTHEGGLQAKEYLAVYGADRVRNISGVWFGATIGCAQCHDHKFDPYTAKDFYSLQAFFADIDDERHFKEGTNTLPARRAPEIPLLSRRERQALNKLESQQRKIVEQLARLGPSPKELAEKAAQEVIAGSEKTSPASAEGQAAEDPETAAKRAALDRQLARLEKSIKRLNDSTRTVMITLHKEPRITRLLPRGNWLDDSGPETPPAIPEFMGTIGSENHRPTRLDLVNWLFDAEKGNGLLTARVFSNRFWYLAFGDGLSRSLEDFGGQGEPPSHPELLDRLAFEFVESGWDVRHMLKLMVMSRTYRQSSRASKELLQRDPENRLLARQARFRIPAEAVRDTALDLSGLLVQKVGGPSVKPYQPAGYYRHLNFPTREYKSDTETAKQWRRGVYVHWQRQFLHPMMKAFDAPTREECTVKRPRSNTPIASLVLLNDPTFVEAARAFAVRIMKQGGSTPDERIAFAFRLATSRHPDDVEAKLLRDLFATSLKEAQADPDRAEEILAVGLAKRPGNMDEVEEAAWTTVARAILNLGETYQRN</sequence>
<evidence type="ECO:0000313" key="7">
    <source>
        <dbReference type="Proteomes" id="UP000315700"/>
    </source>
</evidence>
<feature type="domain" description="DUF1553" evidence="4">
    <location>
        <begin position="513"/>
        <end position="774"/>
    </location>
</feature>
<evidence type="ECO:0000256" key="2">
    <source>
        <dbReference type="SAM" id="SignalP"/>
    </source>
</evidence>
<dbReference type="EMBL" id="CP036271">
    <property type="protein sequence ID" value="QDT54021.1"/>
    <property type="molecule type" value="Genomic_DNA"/>
</dbReference>
<dbReference type="KEGG" id="ccos:Pan44_20480"/>
<feature type="domain" description="Cytochrome C Planctomycete-type" evidence="5">
    <location>
        <begin position="40"/>
        <end position="99"/>
    </location>
</feature>
<feature type="domain" description="DUF1549" evidence="3">
    <location>
        <begin position="149"/>
        <end position="354"/>
    </location>
</feature>
<evidence type="ECO:0000259" key="3">
    <source>
        <dbReference type="Pfam" id="PF07583"/>
    </source>
</evidence>
<dbReference type="InParanoid" id="A0A517SD21"/>
<evidence type="ECO:0000256" key="1">
    <source>
        <dbReference type="SAM" id="MobiDB-lite"/>
    </source>
</evidence>
<dbReference type="Pfam" id="PF07583">
    <property type="entry name" value="PSCyt2"/>
    <property type="match status" value="1"/>
</dbReference>
<dbReference type="AlphaFoldDB" id="A0A517SD21"/>
<dbReference type="OrthoDB" id="127107at2"/>
<dbReference type="Proteomes" id="UP000315700">
    <property type="component" value="Chromosome"/>
</dbReference>
<dbReference type="Pfam" id="PF07587">
    <property type="entry name" value="PSD1"/>
    <property type="match status" value="1"/>
</dbReference>